<dbReference type="GO" id="GO:0003677">
    <property type="term" value="F:DNA binding"/>
    <property type="evidence" value="ECO:0007669"/>
    <property type="project" value="UniProtKB-KW"/>
</dbReference>
<sequence length="309" mass="34829">MYAALIESVVKILQKAEFSVADLAETKPRCFDIVARKDDVVLLIKVLYNVDSLKPEAAEEMKKLTKILQASPIVIGERFKFDFLERGVVYTRYGLPVINLATFYDFIVEGIYPYVYSAPGGYYVKLDSERIREARERLGLSVGDMAKMLGVSRRTVKKYEEGTDTTLSTAAKIEEIIGTFAIKEIDLLNFVEADISEEEEVEGEEGEIIEQLRVIGLSVYPVRQAPFDAVSQAKEDQILTGFKQVREIEKRARLLGRISEAIDAEAAYITDKACKKKVESVVFVLKEELYSVSSAKDFISLLKEKSCEE</sequence>
<evidence type="ECO:0000256" key="2">
    <source>
        <dbReference type="ARBA" id="ARBA00023125"/>
    </source>
</evidence>
<accession>A0A075WMK9</accession>
<dbReference type="HOGENOM" id="CLU_075726_0_0_2"/>
<keyword evidence="3 4" id="KW-0804">Transcription</keyword>
<evidence type="ECO:0000256" key="4">
    <source>
        <dbReference type="HAMAP-Rule" id="MF_00584"/>
    </source>
</evidence>
<organism evidence="6 7">
    <name type="scientific">Archaeoglobus fulgidus DSM 8774</name>
    <dbReference type="NCBI Taxonomy" id="1344584"/>
    <lineage>
        <taxon>Archaea</taxon>
        <taxon>Methanobacteriati</taxon>
        <taxon>Methanobacteriota</taxon>
        <taxon>Archaeoglobi</taxon>
        <taxon>Archaeoglobales</taxon>
        <taxon>Archaeoglobaceae</taxon>
        <taxon>Archaeoglobus</taxon>
    </lineage>
</organism>
<dbReference type="NCBIfam" id="NF003162">
    <property type="entry name" value="PRK04140.1"/>
    <property type="match status" value="1"/>
</dbReference>
<dbReference type="CDD" id="cd00093">
    <property type="entry name" value="HTH_XRE"/>
    <property type="match status" value="1"/>
</dbReference>
<evidence type="ECO:0000256" key="1">
    <source>
        <dbReference type="ARBA" id="ARBA00023015"/>
    </source>
</evidence>
<dbReference type="HAMAP" id="MF_00584">
    <property type="entry name" value="HTH_type_cro_C1"/>
    <property type="match status" value="1"/>
</dbReference>
<gene>
    <name evidence="6" type="ORF">AFULGI_00020380</name>
</gene>
<dbReference type="GO" id="GO:0003700">
    <property type="term" value="F:DNA-binding transcription factor activity"/>
    <property type="evidence" value="ECO:0007669"/>
    <property type="project" value="UniProtKB-UniRule"/>
</dbReference>
<evidence type="ECO:0000259" key="5">
    <source>
        <dbReference type="PROSITE" id="PS50943"/>
    </source>
</evidence>
<evidence type="ECO:0000313" key="7">
    <source>
        <dbReference type="Proteomes" id="UP000028501"/>
    </source>
</evidence>
<dbReference type="InterPro" id="IPR010982">
    <property type="entry name" value="Lambda_DNA-bd_dom_sf"/>
</dbReference>
<evidence type="ECO:0000256" key="3">
    <source>
        <dbReference type="ARBA" id="ARBA00023163"/>
    </source>
</evidence>
<dbReference type="RefSeq" id="WP_010879283.1">
    <property type="nucleotide sequence ID" value="NZ_CP006577.1"/>
</dbReference>
<feature type="domain" description="HTH cro/C1-type" evidence="5">
    <location>
        <begin position="131"/>
        <end position="185"/>
    </location>
</feature>
<dbReference type="SUPFAM" id="SSF47413">
    <property type="entry name" value="lambda repressor-like DNA-binding domains"/>
    <property type="match status" value="1"/>
</dbReference>
<dbReference type="KEGG" id="afg:AFULGI_00020380"/>
<dbReference type="SMART" id="SM00530">
    <property type="entry name" value="HTH_XRE"/>
    <property type="match status" value="1"/>
</dbReference>
<dbReference type="InterPro" id="IPR001387">
    <property type="entry name" value="Cro/C1-type_HTH"/>
</dbReference>
<keyword evidence="1 4" id="KW-0805">Transcription regulation</keyword>
<dbReference type="Pfam" id="PF26553">
    <property type="entry name" value="PDDEXK_19"/>
    <property type="match status" value="1"/>
</dbReference>
<keyword evidence="2 4" id="KW-0238">DNA-binding</keyword>
<reference evidence="6 7" key="1">
    <citation type="submission" date="2013-07" db="EMBL/GenBank/DDBJ databases">
        <title>Genome of Archaeoglobus fulgidus.</title>
        <authorList>
            <person name="Fiebig A."/>
            <person name="Birkeland N.-K."/>
        </authorList>
    </citation>
    <scope>NUCLEOTIDE SEQUENCE [LARGE SCALE GENOMIC DNA]</scope>
    <source>
        <strain evidence="6 7">DSM 8774</strain>
    </source>
</reference>
<dbReference type="Pfam" id="PF01381">
    <property type="entry name" value="HTH_3"/>
    <property type="match status" value="1"/>
</dbReference>
<proteinExistence type="inferred from homology"/>
<dbReference type="PROSITE" id="PS50943">
    <property type="entry name" value="HTH_CROC1"/>
    <property type="match status" value="1"/>
</dbReference>
<dbReference type="SMR" id="A0A075WMK9"/>
<dbReference type="AlphaFoldDB" id="A0A075WMK9"/>
<dbReference type="GeneID" id="24795530"/>
<dbReference type="Proteomes" id="UP000028501">
    <property type="component" value="Chromosome"/>
</dbReference>
<dbReference type="InterPro" id="IPR020886">
    <property type="entry name" value="MTH_967-like"/>
</dbReference>
<protein>
    <recommendedName>
        <fullName evidence="4">Putative HTH-type transcriptional regulatory protein AFULGI_00020380</fullName>
    </recommendedName>
</protein>
<evidence type="ECO:0000313" key="6">
    <source>
        <dbReference type="EMBL" id="AIG98788.1"/>
    </source>
</evidence>
<dbReference type="EMBL" id="CP006577">
    <property type="protein sequence ID" value="AIG98788.1"/>
    <property type="molecule type" value="Genomic_DNA"/>
</dbReference>
<name>A0A075WMK9_ARCFL</name>
<dbReference type="InterPro" id="IPR059051">
    <property type="entry name" value="MTH_967_PDDEXK"/>
</dbReference>
<dbReference type="Gene3D" id="1.10.260.40">
    <property type="entry name" value="lambda repressor-like DNA-binding domains"/>
    <property type="match status" value="1"/>
</dbReference>